<keyword evidence="7 10" id="KW-0689">Ribosomal protein</keyword>
<dbReference type="FunFam" id="3.40.50.790:FF:000001">
    <property type="entry name" value="50S ribosomal protein L1"/>
    <property type="match status" value="1"/>
</dbReference>
<keyword evidence="8 10" id="KW-0687">Ribonucleoprotein</keyword>
<sequence length="226" mass="24832">MKRGKKYTEAAAKFDKQQVYSYEDAVKLVKDLAFAKFDETIELSVKLNLKKSQTVRDTTVLPAQFSAEKRVLVFAKGDKVEEAKEAGAAYVGDNDLIEKIKGGWLDFDVAVATPDMMKDVGRLGPILGRRGLMPNPKTQTVTFDIKGALAELSKGRVEFRSDKTGVVHLAVGKVSMDPEKVKENAEHIVNEIAKKKPAEVKGDFIRSVALSSTMGPGVRVEFVDVN</sequence>
<dbReference type="PROSITE" id="PS01199">
    <property type="entry name" value="RIBOSOMAL_L1"/>
    <property type="match status" value="1"/>
</dbReference>
<dbReference type="Gene3D" id="3.40.50.790">
    <property type="match status" value="1"/>
</dbReference>
<dbReference type="SUPFAM" id="SSF56808">
    <property type="entry name" value="Ribosomal protein L1"/>
    <property type="match status" value="1"/>
</dbReference>
<comment type="subunit">
    <text evidence="10">Part of the 50S ribosomal subunit.</text>
</comment>
<dbReference type="InterPro" id="IPR002143">
    <property type="entry name" value="Ribosomal_uL1"/>
</dbReference>
<dbReference type="GO" id="GO:0019843">
    <property type="term" value="F:rRNA binding"/>
    <property type="evidence" value="ECO:0007669"/>
    <property type="project" value="UniProtKB-UniRule"/>
</dbReference>
<keyword evidence="2 10" id="KW-0678">Repressor</keyword>
<evidence type="ECO:0000256" key="5">
    <source>
        <dbReference type="ARBA" id="ARBA00022845"/>
    </source>
</evidence>
<evidence type="ECO:0000256" key="4">
    <source>
        <dbReference type="ARBA" id="ARBA00022730"/>
    </source>
</evidence>
<evidence type="ECO:0000256" key="6">
    <source>
        <dbReference type="ARBA" id="ARBA00022884"/>
    </source>
</evidence>
<dbReference type="GO" id="GO:0006412">
    <property type="term" value="P:translation"/>
    <property type="evidence" value="ECO:0007669"/>
    <property type="project" value="UniProtKB-UniRule"/>
</dbReference>
<protein>
    <recommendedName>
        <fullName evidence="9 10">Large ribosomal subunit protein uL1</fullName>
    </recommendedName>
</protein>
<dbReference type="InterPro" id="IPR023674">
    <property type="entry name" value="Ribosomal_uL1-like"/>
</dbReference>
<dbReference type="Pfam" id="PF00687">
    <property type="entry name" value="Ribosomal_L1"/>
    <property type="match status" value="1"/>
</dbReference>
<dbReference type="HAMAP" id="MF_01318_B">
    <property type="entry name" value="Ribosomal_uL1_B"/>
    <property type="match status" value="1"/>
</dbReference>
<keyword evidence="3 10" id="KW-0820">tRNA-binding</keyword>
<proteinExistence type="inferred from homology"/>
<comment type="caution">
    <text evidence="12">The sequence shown here is derived from an EMBL/GenBank/DDBJ whole genome shotgun (WGS) entry which is preliminary data.</text>
</comment>
<keyword evidence="6 10" id="KW-0694">RNA-binding</keyword>
<dbReference type="Gene3D" id="3.30.190.20">
    <property type="match status" value="1"/>
</dbReference>
<accession>A0AAJ1IHA9</accession>
<dbReference type="GO" id="GO:0000049">
    <property type="term" value="F:tRNA binding"/>
    <property type="evidence" value="ECO:0007669"/>
    <property type="project" value="UniProtKB-KW"/>
</dbReference>
<dbReference type="InterPro" id="IPR016095">
    <property type="entry name" value="Ribosomal_uL1_3-a/b-sand"/>
</dbReference>
<dbReference type="CDD" id="cd00403">
    <property type="entry name" value="Ribosomal_L1"/>
    <property type="match status" value="1"/>
</dbReference>
<keyword evidence="5 10" id="KW-0810">Translation regulation</keyword>
<gene>
    <name evidence="10 12" type="primary">rplA</name>
    <name evidence="12" type="ORF">PQJ61_15525</name>
</gene>
<reference evidence="12 13" key="1">
    <citation type="submission" date="2022-12" db="EMBL/GenBank/DDBJ databases">
        <title>Metagenome assembled genome from gulf of manar.</title>
        <authorList>
            <person name="Kohli P."/>
            <person name="Pk S."/>
            <person name="Venkata Ramana C."/>
            <person name="Sasikala C."/>
        </authorList>
    </citation>
    <scope>NUCLEOTIDE SEQUENCE [LARGE SCALE GENOMIC DNA]</scope>
    <source>
        <strain evidence="12">JB008</strain>
    </source>
</reference>
<evidence type="ECO:0000313" key="12">
    <source>
        <dbReference type="EMBL" id="MDC7228174.1"/>
    </source>
</evidence>
<evidence type="ECO:0000313" key="13">
    <source>
        <dbReference type="Proteomes" id="UP001221217"/>
    </source>
</evidence>
<dbReference type="Proteomes" id="UP001221217">
    <property type="component" value="Unassembled WGS sequence"/>
</dbReference>
<comment type="function">
    <text evidence="10">Protein L1 is also a translational repressor protein, it controls the translation of the L11 operon by binding to its mRNA.</text>
</comment>
<dbReference type="InterPro" id="IPR005878">
    <property type="entry name" value="Ribosom_uL1_bac-type"/>
</dbReference>
<dbReference type="GO" id="GO:0003735">
    <property type="term" value="F:structural constituent of ribosome"/>
    <property type="evidence" value="ECO:0007669"/>
    <property type="project" value="InterPro"/>
</dbReference>
<comment type="function">
    <text evidence="10">Binds directly to 23S rRNA. The L1 stalk is quite mobile in the ribosome, and is involved in E site tRNA release.</text>
</comment>
<keyword evidence="4 10" id="KW-0699">rRNA-binding</keyword>
<comment type="similarity">
    <text evidence="1 10 11">Belongs to the universal ribosomal protein uL1 family.</text>
</comment>
<name>A0AAJ1IHA9_9SPIO</name>
<dbReference type="NCBIfam" id="TIGR01169">
    <property type="entry name" value="rplA_bact"/>
    <property type="match status" value="1"/>
</dbReference>
<evidence type="ECO:0000256" key="10">
    <source>
        <dbReference type="HAMAP-Rule" id="MF_01318"/>
    </source>
</evidence>
<evidence type="ECO:0000256" key="3">
    <source>
        <dbReference type="ARBA" id="ARBA00022555"/>
    </source>
</evidence>
<dbReference type="GO" id="GO:0015934">
    <property type="term" value="C:large ribosomal subunit"/>
    <property type="evidence" value="ECO:0007669"/>
    <property type="project" value="InterPro"/>
</dbReference>
<dbReference type="PIRSF" id="PIRSF002155">
    <property type="entry name" value="Ribosomal_L1"/>
    <property type="match status" value="1"/>
</dbReference>
<dbReference type="GO" id="GO:0006417">
    <property type="term" value="P:regulation of translation"/>
    <property type="evidence" value="ECO:0007669"/>
    <property type="project" value="UniProtKB-KW"/>
</dbReference>
<dbReference type="AlphaFoldDB" id="A0AAJ1IHA9"/>
<evidence type="ECO:0000256" key="11">
    <source>
        <dbReference type="RuleBase" id="RU000659"/>
    </source>
</evidence>
<dbReference type="EMBL" id="JAQQAL010000041">
    <property type="protein sequence ID" value="MDC7228174.1"/>
    <property type="molecule type" value="Genomic_DNA"/>
</dbReference>
<evidence type="ECO:0000256" key="8">
    <source>
        <dbReference type="ARBA" id="ARBA00023274"/>
    </source>
</evidence>
<dbReference type="PANTHER" id="PTHR36427">
    <property type="entry name" value="54S RIBOSOMAL PROTEIN L1, MITOCHONDRIAL"/>
    <property type="match status" value="1"/>
</dbReference>
<evidence type="ECO:0000256" key="7">
    <source>
        <dbReference type="ARBA" id="ARBA00022980"/>
    </source>
</evidence>
<organism evidence="12 13">
    <name type="scientific">Candidatus Thalassospirochaeta sargassi</name>
    <dbReference type="NCBI Taxonomy" id="3119039"/>
    <lineage>
        <taxon>Bacteria</taxon>
        <taxon>Pseudomonadati</taxon>
        <taxon>Spirochaetota</taxon>
        <taxon>Spirochaetia</taxon>
        <taxon>Spirochaetales</taxon>
        <taxon>Spirochaetaceae</taxon>
        <taxon>Candidatus Thalassospirochaeta</taxon>
    </lineage>
</organism>
<evidence type="ECO:0000256" key="2">
    <source>
        <dbReference type="ARBA" id="ARBA00022491"/>
    </source>
</evidence>
<dbReference type="InterPro" id="IPR028364">
    <property type="entry name" value="Ribosomal_uL1/biogenesis"/>
</dbReference>
<dbReference type="InterPro" id="IPR023673">
    <property type="entry name" value="Ribosomal_uL1_CS"/>
</dbReference>
<dbReference type="PANTHER" id="PTHR36427:SF3">
    <property type="entry name" value="LARGE RIBOSOMAL SUBUNIT PROTEIN UL1M"/>
    <property type="match status" value="1"/>
</dbReference>
<evidence type="ECO:0000256" key="1">
    <source>
        <dbReference type="ARBA" id="ARBA00010531"/>
    </source>
</evidence>
<evidence type="ECO:0000256" key="9">
    <source>
        <dbReference type="ARBA" id="ARBA00035241"/>
    </source>
</evidence>